<dbReference type="GO" id="GO:0006270">
    <property type="term" value="P:DNA replication initiation"/>
    <property type="evidence" value="ECO:0007669"/>
    <property type="project" value="EnsemblFungi"/>
</dbReference>
<evidence type="ECO:0000256" key="3">
    <source>
        <dbReference type="ARBA" id="ARBA00022664"/>
    </source>
</evidence>
<dbReference type="InterPro" id="IPR045075">
    <property type="entry name" value="Syf1-like"/>
</dbReference>
<dbReference type="HOGENOM" id="CLU_011554_1_0_1"/>
<dbReference type="GO" id="GO:0000974">
    <property type="term" value="C:Prp19 complex"/>
    <property type="evidence" value="ECO:0007669"/>
    <property type="project" value="EnsemblFungi"/>
</dbReference>
<dbReference type="KEGG" id="kng:KNAG_0G02360"/>
<keyword evidence="12" id="KW-1185">Reference proteome</keyword>
<dbReference type="SMART" id="SM00386">
    <property type="entry name" value="HAT"/>
    <property type="match status" value="12"/>
</dbReference>
<organism evidence="11 12">
    <name type="scientific">Huiozyma naganishii (strain ATCC MYA-139 / BCRC 22969 / CBS 8797 / KCTC 17520 / NBRC 10181 / NCYC 3082 / Yp74L-3)</name>
    <name type="common">Yeast</name>
    <name type="synonym">Kazachstania naganishii</name>
    <dbReference type="NCBI Taxonomy" id="1071383"/>
    <lineage>
        <taxon>Eukaryota</taxon>
        <taxon>Fungi</taxon>
        <taxon>Dikarya</taxon>
        <taxon>Ascomycota</taxon>
        <taxon>Saccharomycotina</taxon>
        <taxon>Saccharomycetes</taxon>
        <taxon>Saccharomycetales</taxon>
        <taxon>Saccharomycetaceae</taxon>
        <taxon>Huiozyma</taxon>
    </lineage>
</organism>
<dbReference type="SUPFAM" id="SSF48452">
    <property type="entry name" value="TPR-like"/>
    <property type="match status" value="2"/>
</dbReference>
<evidence type="ECO:0000313" key="12">
    <source>
        <dbReference type="Proteomes" id="UP000006310"/>
    </source>
</evidence>
<evidence type="ECO:0000313" key="11">
    <source>
        <dbReference type="EMBL" id="CCK71294.1"/>
    </source>
</evidence>
<evidence type="ECO:0000256" key="6">
    <source>
        <dbReference type="ARBA" id="ARBA00023187"/>
    </source>
</evidence>
<keyword evidence="7" id="KW-0539">Nucleus</keyword>
<evidence type="ECO:0000256" key="7">
    <source>
        <dbReference type="ARBA" id="ARBA00023242"/>
    </source>
</evidence>
<proteinExistence type="inferred from homology"/>
<dbReference type="GO" id="GO:0071007">
    <property type="term" value="C:U2-type catalytic step 2 spliceosome"/>
    <property type="evidence" value="ECO:0007669"/>
    <property type="project" value="EnsemblFungi"/>
</dbReference>
<dbReference type="AlphaFoldDB" id="J7S816"/>
<dbReference type="Gene3D" id="1.25.40.10">
    <property type="entry name" value="Tetratricopeptide repeat domain"/>
    <property type="match status" value="3"/>
</dbReference>
<dbReference type="PANTHER" id="PTHR11246">
    <property type="entry name" value="PRE-MRNA SPLICING FACTOR"/>
    <property type="match status" value="1"/>
</dbReference>
<dbReference type="PANTHER" id="PTHR11246:SF3">
    <property type="entry name" value="CROOKED NECK-LIKE PROTEIN 1"/>
    <property type="match status" value="1"/>
</dbReference>
<dbReference type="STRING" id="1071383.J7S816"/>
<evidence type="ECO:0000256" key="2">
    <source>
        <dbReference type="ARBA" id="ARBA00008644"/>
    </source>
</evidence>
<keyword evidence="5" id="KW-0677">Repeat</keyword>
<reference evidence="12" key="2">
    <citation type="submission" date="2012-08" db="EMBL/GenBank/DDBJ databases">
        <title>Genome sequence of Kazachstania naganishii.</title>
        <authorList>
            <person name="Gordon J.L."/>
            <person name="Armisen D."/>
            <person name="Proux-Wera E."/>
            <person name="OhEigeartaigh S.S."/>
            <person name="Byrne K.P."/>
            <person name="Wolfe K.H."/>
        </authorList>
    </citation>
    <scope>NUCLEOTIDE SEQUENCE [LARGE SCALE GENOMIC DNA]</scope>
    <source>
        <strain evidence="12">ATCC MYA-139 / BCRC 22969 / CBS 8797 / CCRC 22969 / KCTC 17520 / NBRC 10181 / NCYC 3082</strain>
    </source>
</reference>
<dbReference type="Pfam" id="PF23233">
    <property type="entry name" value="HAT_Syf1_CNRKL1_N"/>
    <property type="match status" value="1"/>
</dbReference>
<dbReference type="GeneID" id="34527018"/>
<dbReference type="eggNOG" id="KOG1915">
    <property type="taxonomic scope" value="Eukaryota"/>
</dbReference>
<reference evidence="11 12" key="1">
    <citation type="journal article" date="2011" name="Proc. Natl. Acad. Sci. U.S.A.">
        <title>Evolutionary erosion of yeast sex chromosomes by mating-type switching accidents.</title>
        <authorList>
            <person name="Gordon J.L."/>
            <person name="Armisen D."/>
            <person name="Proux-Wera E."/>
            <person name="Oheigeartaigh S.S."/>
            <person name="Byrne K.P."/>
            <person name="Wolfe K.H."/>
        </authorList>
    </citation>
    <scope>NUCLEOTIDE SEQUENCE [LARGE SCALE GENOMIC DNA]</scope>
    <source>
        <strain evidence="12">ATCC MYA-139 / BCRC 22969 / CBS 8797 / CCRC 22969 / KCTC 17520 / NBRC 10181 / NCYC 3082</strain>
    </source>
</reference>
<dbReference type="GO" id="GO:0003688">
    <property type="term" value="F:DNA replication origin binding"/>
    <property type="evidence" value="ECO:0007669"/>
    <property type="project" value="EnsemblFungi"/>
</dbReference>
<gene>
    <name evidence="11" type="primary">KNAG0G02360</name>
    <name evidence="11" type="ordered locus">KNAG_0G02360</name>
</gene>
<dbReference type="GO" id="GO:0000354">
    <property type="term" value="P:cis assembly of pre-catalytic spliceosome"/>
    <property type="evidence" value="ECO:0007669"/>
    <property type="project" value="EnsemblFungi"/>
</dbReference>
<dbReference type="InterPro" id="IPR055433">
    <property type="entry name" value="HAT_Syf1-like_N"/>
</dbReference>
<dbReference type="OrthoDB" id="541719at2759"/>
<evidence type="ECO:0000256" key="4">
    <source>
        <dbReference type="ARBA" id="ARBA00022728"/>
    </source>
</evidence>
<dbReference type="GO" id="GO:0003682">
    <property type="term" value="F:chromatin binding"/>
    <property type="evidence" value="ECO:0007669"/>
    <property type="project" value="EnsemblFungi"/>
</dbReference>
<dbReference type="InterPro" id="IPR011990">
    <property type="entry name" value="TPR-like_helical_dom_sf"/>
</dbReference>
<dbReference type="GO" id="GO:0071006">
    <property type="term" value="C:U2-type catalytic step 1 spliceosome"/>
    <property type="evidence" value="ECO:0007669"/>
    <property type="project" value="EnsemblFungi"/>
</dbReference>
<dbReference type="GO" id="GO:0071004">
    <property type="term" value="C:U2-type prespliceosome"/>
    <property type="evidence" value="ECO:0007669"/>
    <property type="project" value="EnsemblFungi"/>
</dbReference>
<name>J7S816_HUIN7</name>
<feature type="compositionally biased region" description="Basic and acidic residues" evidence="9">
    <location>
        <begin position="667"/>
        <end position="680"/>
    </location>
</feature>
<dbReference type="GO" id="GO:0071008">
    <property type="term" value="C:U2-type post-mRNA release spliceosomal complex"/>
    <property type="evidence" value="ECO:0007669"/>
    <property type="project" value="EnsemblFungi"/>
</dbReference>
<accession>J7S816</accession>
<keyword evidence="3" id="KW-0507">mRNA processing</keyword>
<keyword evidence="4" id="KW-0747">Spliceosome</keyword>
<comment type="subcellular location">
    <subcellularLocation>
        <location evidence="1">Nucleus</location>
    </subcellularLocation>
</comment>
<evidence type="ECO:0000256" key="8">
    <source>
        <dbReference type="ARBA" id="ARBA00039167"/>
    </source>
</evidence>
<dbReference type="Proteomes" id="UP000006310">
    <property type="component" value="Chromosome 7"/>
</dbReference>
<evidence type="ECO:0000256" key="5">
    <source>
        <dbReference type="ARBA" id="ARBA00022737"/>
    </source>
</evidence>
<comment type="similarity">
    <text evidence="2">Belongs to the crooked-neck family.</text>
</comment>
<dbReference type="InterPro" id="IPR003107">
    <property type="entry name" value="HAT"/>
</dbReference>
<dbReference type="EMBL" id="HE978320">
    <property type="protein sequence ID" value="CCK71294.1"/>
    <property type="molecule type" value="Genomic_DNA"/>
</dbReference>
<keyword evidence="6" id="KW-0508">mRNA splicing</keyword>
<evidence type="ECO:0000259" key="10">
    <source>
        <dbReference type="Pfam" id="PF23233"/>
    </source>
</evidence>
<evidence type="ECO:0000256" key="1">
    <source>
        <dbReference type="ARBA" id="ARBA00004123"/>
    </source>
</evidence>
<dbReference type="OMA" id="HIKVWIS"/>
<evidence type="ECO:0000256" key="9">
    <source>
        <dbReference type="SAM" id="MobiDB-lite"/>
    </source>
</evidence>
<sequence>MATADNQITANTILSDAFSQKKVLKPVPKVDIIDLEELKSYQLRKRTEYESCLKRNRLDMGQWMRYALWEVDQHDFQRARSVFERALLVDSSFVPLWIRYITSELKNKYVNHARNLLERAVSTLPRVDKLWYQYLFLEESLENWDVVRALYNKWISLEPATGAWDSYIEFEIRRENFSAVRDIFARYVLVYPQLPIWMKWIGFEKVYGDIASVRQIYSLAVDTIVRYEQAMDENGISKLLVSFANWEATQQEYERCISIFTLALEKWPNSQFLKDAKVQHEKKFGDSHSIQTSVTLKRKSRYKQLLLENSRDYRTWWTYLDLIESYFPEELIPEFERAVSVASQPLQKEVMDVEWRSYIFLWLRYLSYVELNLNDTSLCRSLYRRVINDVIPHDKFTSNKLWLMNSEFEIRQENISAARKILGRAIGTCPNPELFQKYIQLELNLKEFDRVRKLHEKFIEYDPISMENWLNYAKLEQELGDEQRMRSIYTMALNKDVVPLPLQDQVKIIEEFLSSETEFENYNNARQLYRQYLELGRYTPSIWISFAMYQSSTPTDKQLSQILSESADREDDEEAVEFESNEENFDEARKIYEEALVYFKEKGESESRYRIMTAFVTFEKRFGNEETQKALEKRIPIPIKKKIIENNIEREIIEYSFPEDQLPNIVPDDHKESVEDHQEKPNVSKFLALAKKWKETQG</sequence>
<feature type="domain" description="Pre-mRNA-splicing factor Syf1-like N-terminal HAT-repeats" evidence="10">
    <location>
        <begin position="47"/>
        <end position="193"/>
    </location>
</feature>
<dbReference type="RefSeq" id="XP_022465540.1">
    <property type="nucleotide sequence ID" value="XM_022609111.1"/>
</dbReference>
<protein>
    <recommendedName>
        <fullName evidence="8">Pre-mRNA-splicing factor CLF1</fullName>
    </recommendedName>
</protein>
<dbReference type="GO" id="GO:0071011">
    <property type="term" value="C:precatalytic spliceosome"/>
    <property type="evidence" value="ECO:0007669"/>
    <property type="project" value="TreeGrafter"/>
</dbReference>
<dbReference type="GO" id="GO:0000785">
    <property type="term" value="C:chromatin"/>
    <property type="evidence" value="ECO:0007669"/>
    <property type="project" value="EnsemblFungi"/>
</dbReference>
<feature type="region of interest" description="Disordered" evidence="9">
    <location>
        <begin position="661"/>
        <end position="680"/>
    </location>
</feature>